<evidence type="ECO:0000256" key="1">
    <source>
        <dbReference type="SAM" id="Coils"/>
    </source>
</evidence>
<keyword evidence="5" id="KW-1185">Reference proteome</keyword>
<dbReference type="PROSITE" id="PS50181">
    <property type="entry name" value="FBOX"/>
    <property type="match status" value="1"/>
</dbReference>
<feature type="coiled-coil region" evidence="1">
    <location>
        <begin position="330"/>
        <end position="364"/>
    </location>
</feature>
<evidence type="ECO:0000259" key="3">
    <source>
        <dbReference type="PROSITE" id="PS50181"/>
    </source>
</evidence>
<dbReference type="Proteomes" id="UP001378592">
    <property type="component" value="Unassembled WGS sequence"/>
</dbReference>
<dbReference type="GO" id="GO:0003713">
    <property type="term" value="F:transcription coactivator activity"/>
    <property type="evidence" value="ECO:0007669"/>
    <property type="project" value="TreeGrafter"/>
</dbReference>
<dbReference type="InterPro" id="IPR001810">
    <property type="entry name" value="F-box_dom"/>
</dbReference>
<gene>
    <name evidence="4" type="ORF">R5R35_012920</name>
</gene>
<keyword evidence="1" id="KW-0175">Coiled coil</keyword>
<protein>
    <recommendedName>
        <fullName evidence="3">F-box domain-containing protein</fullName>
    </recommendedName>
</protein>
<feature type="compositionally biased region" description="Polar residues" evidence="2">
    <location>
        <begin position="1"/>
        <end position="11"/>
    </location>
</feature>
<dbReference type="EMBL" id="JAZDUA010000697">
    <property type="protein sequence ID" value="KAK7789883.1"/>
    <property type="molecule type" value="Genomic_DNA"/>
</dbReference>
<dbReference type="GO" id="GO:0005634">
    <property type="term" value="C:nucleus"/>
    <property type="evidence" value="ECO:0007669"/>
    <property type="project" value="TreeGrafter"/>
</dbReference>
<accession>A0AAN9V7D0</accession>
<dbReference type="SUPFAM" id="SSF81383">
    <property type="entry name" value="F-box domain"/>
    <property type="match status" value="1"/>
</dbReference>
<dbReference type="EMBL" id="JAZDUA010000697">
    <property type="protein sequence ID" value="KAK7789882.1"/>
    <property type="molecule type" value="Genomic_DNA"/>
</dbReference>
<feature type="region of interest" description="Disordered" evidence="2">
    <location>
        <begin position="437"/>
        <end position="456"/>
    </location>
</feature>
<feature type="domain" description="F-box" evidence="3">
    <location>
        <begin position="81"/>
        <end position="129"/>
    </location>
</feature>
<dbReference type="InterPro" id="IPR036047">
    <property type="entry name" value="F-box-like_dom_sf"/>
</dbReference>
<feature type="compositionally biased region" description="Basic and acidic residues" evidence="2">
    <location>
        <begin position="23"/>
        <end position="38"/>
    </location>
</feature>
<feature type="compositionally biased region" description="Low complexity" evidence="2">
    <location>
        <begin position="43"/>
        <end position="52"/>
    </location>
</feature>
<organism evidence="4 5">
    <name type="scientific">Gryllus longicercus</name>
    <dbReference type="NCBI Taxonomy" id="2509291"/>
    <lineage>
        <taxon>Eukaryota</taxon>
        <taxon>Metazoa</taxon>
        <taxon>Ecdysozoa</taxon>
        <taxon>Arthropoda</taxon>
        <taxon>Hexapoda</taxon>
        <taxon>Insecta</taxon>
        <taxon>Pterygota</taxon>
        <taxon>Neoptera</taxon>
        <taxon>Polyneoptera</taxon>
        <taxon>Orthoptera</taxon>
        <taxon>Ensifera</taxon>
        <taxon>Gryllidea</taxon>
        <taxon>Grylloidea</taxon>
        <taxon>Gryllidae</taxon>
        <taxon>Gryllinae</taxon>
        <taxon>Gryllus</taxon>
    </lineage>
</organism>
<reference evidence="4 5" key="1">
    <citation type="submission" date="2024-03" db="EMBL/GenBank/DDBJ databases">
        <title>The genome assembly and annotation of the cricket Gryllus longicercus Weissman &amp; Gray.</title>
        <authorList>
            <person name="Szrajer S."/>
            <person name="Gray D."/>
            <person name="Ylla G."/>
        </authorList>
    </citation>
    <scope>NUCLEOTIDE SEQUENCE [LARGE SCALE GENOMIC DNA]</scope>
    <source>
        <strain evidence="4">DAG 2021-001</strain>
        <tissue evidence="4">Whole body minus gut</tissue>
    </source>
</reference>
<evidence type="ECO:0000256" key="2">
    <source>
        <dbReference type="SAM" id="MobiDB-lite"/>
    </source>
</evidence>
<name>A0AAN9V7D0_9ORTH</name>
<dbReference type="CDD" id="cd22100">
    <property type="entry name" value="F-box_FBXO28"/>
    <property type="match status" value="1"/>
</dbReference>
<comment type="caution">
    <text evidence="4">The sequence shown here is derived from an EMBL/GenBank/DDBJ whole genome shotgun (WGS) entry which is preliminary data.</text>
</comment>
<dbReference type="PANTHER" id="PTHR13252:SF1">
    <property type="entry name" value="DAMPENED, ISOFORM A"/>
    <property type="match status" value="1"/>
</dbReference>
<feature type="region of interest" description="Disordered" evidence="2">
    <location>
        <begin position="477"/>
        <end position="504"/>
    </location>
</feature>
<dbReference type="AlphaFoldDB" id="A0AAN9V7D0"/>
<feature type="region of interest" description="Disordered" evidence="2">
    <location>
        <begin position="1"/>
        <end position="55"/>
    </location>
</feature>
<evidence type="ECO:0000313" key="5">
    <source>
        <dbReference type="Proteomes" id="UP001378592"/>
    </source>
</evidence>
<dbReference type="Pfam" id="PF12937">
    <property type="entry name" value="F-box-like"/>
    <property type="match status" value="1"/>
</dbReference>
<sequence length="526" mass="58821">MVSTRLSSSVVGGSDNTGGGEPEQWKENLERLLKDWKDPNNGTSSTSTSPTSAKIVRHSAIQHTTEPTPRTSQSEASGNKVLNLLDLPVEILETIFGHLSYKKVADLRLVCRKVDSVCCTILNTTFQRLQTQMLNRFQSIKAKMPRRESARRTHPLACESDIIETLHMRLTLLQMTFGKHIERRHCCFFAGEILDEVYRVLKYIKVTPVPLASPYKVTDELFDLSTMAMEYFKEYIEPTLPEIAYFETKFLDFTSVSSTGSSSSKPYTCLDSPPHGKSFDAGTSEDIVDSPPQSNMVLRKRIRKIKQGMKRYNSQLSLMRRDLRNCKTRMADQQKQILEYASRLDETDKKNEETSRKFSTLLQELNKCKTELQYWRSKSPANPLICTCGKVLSPVPSEDLQALINQGVVSEGLGMDSEESEGALLTGSCEILPVASTSGEQEVNSEQSAGGSQDSCSGNVWNQDGCQAETRTDCHVPASKNEKDAQPMSPQPCSSNKPCGSKRKGAEEINICHESKKTRRSKRSKV</sequence>
<evidence type="ECO:0000313" key="4">
    <source>
        <dbReference type="EMBL" id="KAK7789882.1"/>
    </source>
</evidence>
<proteinExistence type="predicted"/>
<dbReference type="PANTHER" id="PTHR13252">
    <property type="entry name" value="F-BOX ONLY PROTEIN 28"/>
    <property type="match status" value="1"/>
</dbReference>
<dbReference type="InterPro" id="IPR039719">
    <property type="entry name" value="FBXO28"/>
</dbReference>